<dbReference type="EMBL" id="CP029693">
    <property type="protein sequence ID" value="AWY43359.1"/>
    <property type="molecule type" value="Genomic_DNA"/>
</dbReference>
<dbReference type="Proteomes" id="UP000250299">
    <property type="component" value="Chromosome"/>
</dbReference>
<reference evidence="2 3" key="1">
    <citation type="submission" date="2018-05" db="EMBL/GenBank/DDBJ databases">
        <title>Whole genome sequence of Pseudomonas putida JBC17.</title>
        <authorList>
            <person name="Lee Y.H."/>
            <person name="David K."/>
        </authorList>
    </citation>
    <scope>NUCLEOTIDE SEQUENCE [LARGE SCALE GENOMIC DNA]</scope>
    <source>
        <strain evidence="2 3">JBC17</strain>
    </source>
</reference>
<keyword evidence="1" id="KW-1133">Transmembrane helix</keyword>
<organism evidence="2 3">
    <name type="scientific">Pseudomonas putida</name>
    <name type="common">Arthrobacter siderocapsulatus</name>
    <dbReference type="NCBI Taxonomy" id="303"/>
    <lineage>
        <taxon>Bacteria</taxon>
        <taxon>Pseudomonadati</taxon>
        <taxon>Pseudomonadota</taxon>
        <taxon>Gammaproteobacteria</taxon>
        <taxon>Pseudomonadales</taxon>
        <taxon>Pseudomonadaceae</taxon>
        <taxon>Pseudomonas</taxon>
    </lineage>
</organism>
<evidence type="ECO:0000256" key="1">
    <source>
        <dbReference type="SAM" id="Phobius"/>
    </source>
</evidence>
<sequence>MVRTSFIIFVGDNFAVFCVGASLLAMDLRAPRGVRHPVSSLTTIASVLAPTGERPWSVLSKAQR</sequence>
<evidence type="ECO:0000313" key="3">
    <source>
        <dbReference type="Proteomes" id="UP000250299"/>
    </source>
</evidence>
<gene>
    <name evidence="2" type="ORF">DKY63_26945</name>
</gene>
<protein>
    <submittedName>
        <fullName evidence="2">Uncharacterized protein</fullName>
    </submittedName>
</protein>
<keyword evidence="1" id="KW-0472">Membrane</keyword>
<proteinExistence type="predicted"/>
<name>A0A2Z4RQW1_PSEPU</name>
<keyword evidence="1" id="KW-0812">Transmembrane</keyword>
<accession>A0A2Z4RQW1</accession>
<dbReference type="AlphaFoldDB" id="A0A2Z4RQW1"/>
<feature type="transmembrane region" description="Helical" evidence="1">
    <location>
        <begin position="6"/>
        <end position="26"/>
    </location>
</feature>
<evidence type="ECO:0000313" key="2">
    <source>
        <dbReference type="EMBL" id="AWY43359.1"/>
    </source>
</evidence>
<dbReference type="OrthoDB" id="7033437at2"/>